<evidence type="ECO:0000313" key="3">
    <source>
        <dbReference type="Proteomes" id="UP000199595"/>
    </source>
</evidence>
<evidence type="ECO:0000259" key="1">
    <source>
        <dbReference type="SMART" id="SM00849"/>
    </source>
</evidence>
<dbReference type="InterPro" id="IPR050855">
    <property type="entry name" value="NDM-1-like"/>
</dbReference>
<dbReference type="InterPro" id="IPR036866">
    <property type="entry name" value="RibonucZ/Hydroxyglut_hydro"/>
</dbReference>
<dbReference type="Gene3D" id="3.60.15.10">
    <property type="entry name" value="Ribonuclease Z/Hydroxyacylglutathione hydrolase-like"/>
    <property type="match status" value="1"/>
</dbReference>
<dbReference type="RefSeq" id="WP_175454754.1">
    <property type="nucleotide sequence ID" value="NZ_FNNJ01000002.1"/>
</dbReference>
<name>A0A1H2WXB1_9FLAO</name>
<dbReference type="EMBL" id="FNNJ01000002">
    <property type="protein sequence ID" value="SDW84619.1"/>
    <property type="molecule type" value="Genomic_DNA"/>
</dbReference>
<dbReference type="InterPro" id="IPR001279">
    <property type="entry name" value="Metallo-B-lactamas"/>
</dbReference>
<feature type="domain" description="Metallo-beta-lactamase" evidence="1">
    <location>
        <begin position="78"/>
        <end position="248"/>
    </location>
</feature>
<accession>A0A1H2WXB1</accession>
<dbReference type="SMART" id="SM00849">
    <property type="entry name" value="Lactamase_B"/>
    <property type="match status" value="1"/>
</dbReference>
<reference evidence="2 3" key="1">
    <citation type="submission" date="2016-10" db="EMBL/GenBank/DDBJ databases">
        <authorList>
            <person name="de Groot N.N."/>
        </authorList>
    </citation>
    <scope>NUCLEOTIDE SEQUENCE [LARGE SCALE GENOMIC DNA]</scope>
    <source>
        <strain evidence="2 3">DSM 24956</strain>
    </source>
</reference>
<gene>
    <name evidence="2" type="ORF">SAMN05444411_102298</name>
</gene>
<organism evidence="2 3">
    <name type="scientific">Lutibacter oricola</name>
    <dbReference type="NCBI Taxonomy" id="762486"/>
    <lineage>
        <taxon>Bacteria</taxon>
        <taxon>Pseudomonadati</taxon>
        <taxon>Bacteroidota</taxon>
        <taxon>Flavobacteriia</taxon>
        <taxon>Flavobacteriales</taxon>
        <taxon>Flavobacteriaceae</taxon>
        <taxon>Lutibacter</taxon>
    </lineage>
</organism>
<dbReference type="PANTHER" id="PTHR42951:SF22">
    <property type="entry name" value="METALLO BETA-LACTAMASE SUPERFAMILY LIPOPROTEIN"/>
    <property type="match status" value="1"/>
</dbReference>
<sequence>MKTKIYNHSNKSIVINRNLLLVMLSFLVSISLFAQEKFDIEKTKAKYASRDYVYEPLPESGFNYYKIAENAYFVHDNFEHMVFFETEDGVVVVDPVPGVSPYTLKLIPQITDKPITHVIYSHHHADHAQGAYLYPESAILIGNEEMTEFLKVAEDPKRPLPDVTWKDEYVLETGGLRLEFKDLGRNWHSQKDIIMYAPQQKILFAIDMFHPDAAPWIHWGESSDPDFAFQLPRYLLDNYNFEFVVIGHERIIGTRFHMEQYEAQIKDMKKIVFEVAMSPEYHKLLEEITQRYHGSAAHYEYKEKIMTAAELGASKYIMNWAGKVRNVRLNAVENIQTMFMHLIVLDPPIKEMQKIKGNVITH</sequence>
<evidence type="ECO:0000313" key="2">
    <source>
        <dbReference type="EMBL" id="SDW84619.1"/>
    </source>
</evidence>
<dbReference type="AlphaFoldDB" id="A0A1H2WXB1"/>
<dbReference type="Proteomes" id="UP000199595">
    <property type="component" value="Unassembled WGS sequence"/>
</dbReference>
<keyword evidence="3" id="KW-1185">Reference proteome</keyword>
<dbReference type="Pfam" id="PF00753">
    <property type="entry name" value="Lactamase_B"/>
    <property type="match status" value="1"/>
</dbReference>
<proteinExistence type="predicted"/>
<protein>
    <submittedName>
        <fullName evidence="2">Glyoxylase, beta-lactamase superfamily II</fullName>
    </submittedName>
</protein>
<dbReference type="SUPFAM" id="SSF56281">
    <property type="entry name" value="Metallo-hydrolase/oxidoreductase"/>
    <property type="match status" value="1"/>
</dbReference>
<dbReference type="STRING" id="762486.SAMN05444411_102298"/>
<dbReference type="PANTHER" id="PTHR42951">
    <property type="entry name" value="METALLO-BETA-LACTAMASE DOMAIN-CONTAINING"/>
    <property type="match status" value="1"/>
</dbReference>